<proteinExistence type="predicted"/>
<dbReference type="InterPro" id="IPR006059">
    <property type="entry name" value="SBP"/>
</dbReference>
<keyword evidence="4" id="KW-0564">Palmitate</keyword>
<evidence type="ECO:0000256" key="2">
    <source>
        <dbReference type="ARBA" id="ARBA00022729"/>
    </source>
</evidence>
<evidence type="ECO:0000256" key="4">
    <source>
        <dbReference type="ARBA" id="ARBA00023139"/>
    </source>
</evidence>
<dbReference type="AlphaFoldDB" id="A0A7H0H2V6"/>
<dbReference type="Gene3D" id="3.40.190.10">
    <property type="entry name" value="Periplasmic binding protein-like II"/>
    <property type="match status" value="2"/>
</dbReference>
<evidence type="ECO:0000256" key="5">
    <source>
        <dbReference type="ARBA" id="ARBA00023288"/>
    </source>
</evidence>
<evidence type="ECO:0000313" key="8">
    <source>
        <dbReference type="Proteomes" id="UP000516117"/>
    </source>
</evidence>
<keyword evidence="3" id="KW-0472">Membrane</keyword>
<organism evidence="7 8">
    <name type="scientific">Tessaracoccus defluvii</name>
    <dbReference type="NCBI Taxonomy" id="1285901"/>
    <lineage>
        <taxon>Bacteria</taxon>
        <taxon>Bacillati</taxon>
        <taxon>Actinomycetota</taxon>
        <taxon>Actinomycetes</taxon>
        <taxon>Propionibacteriales</taxon>
        <taxon>Propionibacteriaceae</taxon>
        <taxon>Tessaracoccus</taxon>
    </lineage>
</organism>
<sequence length="439" mass="46899">MTRRIRIAAALGALALVVPLAACGGEEGAPGGGGDAGSPVEITFLVPMSDDNTSSSDALIAAFQDANPDIKVTLETQPAGTEGDNLTKTRLATGEMADVFFYNSGSLLQAINPDQNLVDLSDEPWMKDMDPSMTAVVSTKNGVYGAPWGSTQAGGILYNKPLYKELGLEIPQSWADYAANNEKIKAAGKTAVVQTYGDTFSSQLYVLGDFANVQAQDPDWADKYTANEAKFADMPALQSFKYLEESFKAGWFNEDFASARFDTGIGWIATGEAAHYPMLTGAISNLSQNYPEHIDDVGVFPVPAIDAANTNLTMWLPNAMYIPKTTEGAKLEAAKKFVAFMNSEDGCAIQNEYLVPSGPYAISSCKLPDSVPAMLKDMQGYVDAGKSKPALEYLSPIKGPNLENILVEVGSGIRSAEDGAALYDEDVKKQAQQLGLEGW</sequence>
<feature type="signal peptide" evidence="6">
    <location>
        <begin position="1"/>
        <end position="24"/>
    </location>
</feature>
<dbReference type="InterPro" id="IPR050490">
    <property type="entry name" value="Bact_solute-bd_prot1"/>
</dbReference>
<keyword evidence="2 6" id="KW-0732">Signal</keyword>
<dbReference type="Proteomes" id="UP000516117">
    <property type="component" value="Chromosome"/>
</dbReference>
<reference evidence="7 8" key="1">
    <citation type="submission" date="2020-08" db="EMBL/GenBank/DDBJ databases">
        <title>Genome sequence of Tessaracoccus defluvii JCM 17540T.</title>
        <authorList>
            <person name="Hyun D.-W."/>
            <person name="Bae J.-W."/>
        </authorList>
    </citation>
    <scope>NUCLEOTIDE SEQUENCE [LARGE SCALE GENOMIC DNA]</scope>
    <source>
        <strain evidence="7 8">JCM 17540</strain>
    </source>
</reference>
<dbReference type="Pfam" id="PF01547">
    <property type="entry name" value="SBP_bac_1"/>
    <property type="match status" value="1"/>
</dbReference>
<gene>
    <name evidence="7" type="ORF">H9L22_11235</name>
</gene>
<dbReference type="RefSeq" id="WP_187720008.1">
    <property type="nucleotide sequence ID" value="NZ_BAABBL010000004.1"/>
</dbReference>
<name>A0A7H0H2V6_9ACTN</name>
<keyword evidence="5" id="KW-0449">Lipoprotein</keyword>
<keyword evidence="8" id="KW-1185">Reference proteome</keyword>
<evidence type="ECO:0000256" key="3">
    <source>
        <dbReference type="ARBA" id="ARBA00023136"/>
    </source>
</evidence>
<keyword evidence="1" id="KW-1003">Cell membrane</keyword>
<dbReference type="KEGG" id="tdf:H9L22_11235"/>
<evidence type="ECO:0000256" key="1">
    <source>
        <dbReference type="ARBA" id="ARBA00022475"/>
    </source>
</evidence>
<evidence type="ECO:0000313" key="7">
    <source>
        <dbReference type="EMBL" id="QNP54872.1"/>
    </source>
</evidence>
<feature type="chain" id="PRO_5028920098" evidence="6">
    <location>
        <begin position="25"/>
        <end position="439"/>
    </location>
</feature>
<accession>A0A7H0H2V6</accession>
<dbReference type="SUPFAM" id="SSF53850">
    <property type="entry name" value="Periplasmic binding protein-like II"/>
    <property type="match status" value="1"/>
</dbReference>
<dbReference type="EMBL" id="CP060789">
    <property type="protein sequence ID" value="QNP54872.1"/>
    <property type="molecule type" value="Genomic_DNA"/>
</dbReference>
<protein>
    <submittedName>
        <fullName evidence="7">Extracellular solute-binding protein</fullName>
    </submittedName>
</protein>
<evidence type="ECO:0000256" key="6">
    <source>
        <dbReference type="SAM" id="SignalP"/>
    </source>
</evidence>
<dbReference type="PANTHER" id="PTHR43649">
    <property type="entry name" value="ARABINOSE-BINDING PROTEIN-RELATED"/>
    <property type="match status" value="1"/>
</dbReference>
<dbReference type="PANTHER" id="PTHR43649:SF33">
    <property type="entry name" value="POLYGALACTURONAN_RHAMNOGALACTURONAN-BINDING PROTEIN YTCQ"/>
    <property type="match status" value="1"/>
</dbReference>